<keyword evidence="6 7" id="KW-0539">Nucleus</keyword>
<dbReference type="PROSITE" id="PS50174">
    <property type="entry name" value="G_PATCH"/>
    <property type="match status" value="1"/>
</dbReference>
<dbReference type="GO" id="GO:0000390">
    <property type="term" value="P:spliceosomal complex disassembly"/>
    <property type="evidence" value="ECO:0007669"/>
    <property type="project" value="InterPro"/>
</dbReference>
<dbReference type="EMBL" id="CDMY01000296">
    <property type="protein sequence ID" value="CEM00674.1"/>
    <property type="molecule type" value="Genomic_DNA"/>
</dbReference>
<dbReference type="InterPro" id="IPR000467">
    <property type="entry name" value="G_patch_dom"/>
</dbReference>
<dbReference type="OMA" id="CEQDIIQ"/>
<keyword evidence="4 7" id="KW-0747">Spliceosome</keyword>
<keyword evidence="11" id="KW-1185">Reference proteome</keyword>
<dbReference type="PIRSF" id="PIRSF017706">
    <property type="entry name" value="TFIP11"/>
    <property type="match status" value="1"/>
</dbReference>
<dbReference type="Pfam" id="PF01585">
    <property type="entry name" value="G-patch"/>
    <property type="match status" value="1"/>
</dbReference>
<dbReference type="OrthoDB" id="4822at2759"/>
<comment type="subcellular location">
    <subcellularLocation>
        <location evidence="1 7">Nucleus</location>
    </subcellularLocation>
</comment>
<dbReference type="InParanoid" id="A0A0G4ERL5"/>
<dbReference type="InterPro" id="IPR045211">
    <property type="entry name" value="TFP11/STIP/Ntr1"/>
</dbReference>
<dbReference type="STRING" id="1169540.A0A0G4ERL5"/>
<organism evidence="10 11">
    <name type="scientific">Vitrella brassicaformis (strain CCMP3155)</name>
    <dbReference type="NCBI Taxonomy" id="1169540"/>
    <lineage>
        <taxon>Eukaryota</taxon>
        <taxon>Sar</taxon>
        <taxon>Alveolata</taxon>
        <taxon>Colpodellida</taxon>
        <taxon>Vitrellaceae</taxon>
        <taxon>Vitrella</taxon>
    </lineage>
</organism>
<keyword evidence="3 7" id="KW-0507">mRNA processing</keyword>
<sequence length="845" mass="93047">MAEEGMMSFSMEGDFEGGEFDEQGEFWFRSKKQKKRLSKEQAIYGVFYDEAASSDEEDKSYKRRKMAEVGSAVRFVSKGSVGGTIHETTKPQTRPSPSPLNPDQDSEPEEDTDGQPPEGEEDRGGGGGEQREDEDDDEIDPRFQFKDKSAAEEGVDSAADAAGGSKQKHTWGQQKMSKEYGVGFKLLQKMGYKGGGLGKGGSGRVNPVEVRLRQKGRALQDTGEKIHENEHDGHKPPTKSAVEILLGSGDKAGASSDRTKVSDGWKASRGKKGGPKKVYRTVAEIAEETRGAPGVLGEAVGAGRSSSMRILDMTGPEARVLDASAGVGGVTVAPVAVAKEDEKLPLKELRYNLRVTVLALEREVMSVARDRKQQQDALLNMSHEKEQLAKGAEMIEDEAIHMEAILDRLSGCKVRLADGTMSLAELTSEFRQIQRDYPHEYVAHSIPAVGLSFVFPALRAVYQDWQPLADPTRGVAELQQWAGLCGAEGLARVTDELIVPCIRSCVTNVWLVREVEGMVKLVESWQPLLPVGVFQSLLTEGILPRLVAEVEAWNPRTDPVPIHTWVHPWLPIMGPLLEGLWAPIRFKVALCLQHWHPADRSAVHMLKPWRDVMDAANWGQLMLRSVMPKLRDQLTTMQVRPDSQSLAPLQNVFAWLDVAPLDAIVALLETHFIPQWLQALQVWISTPGADPEEMMKWYQGWKTVFPEALLTQPRIQQGFMQAVHMMKAFATQSTTPPAAPPPPPPPPPSEPPPPTPEDRLAAASFREYLEQVASENDLLMRPKVGRIVNGKQVHAFGRVSLYLDQNVTFVLQGGEWKAVSVEALLDMAKKGKISRAGGGAWCGVV</sequence>
<evidence type="ECO:0000256" key="1">
    <source>
        <dbReference type="ARBA" id="ARBA00004123"/>
    </source>
</evidence>
<evidence type="ECO:0000256" key="8">
    <source>
        <dbReference type="SAM" id="MobiDB-lite"/>
    </source>
</evidence>
<feature type="compositionally biased region" description="Acidic residues" evidence="8">
    <location>
        <begin position="104"/>
        <end position="121"/>
    </location>
</feature>
<feature type="compositionally biased region" description="Basic and acidic residues" evidence="8">
    <location>
        <begin position="140"/>
        <end position="151"/>
    </location>
</feature>
<dbReference type="InterPro" id="IPR022783">
    <property type="entry name" value="GCFC_dom"/>
</dbReference>
<evidence type="ECO:0000313" key="10">
    <source>
        <dbReference type="EMBL" id="CEM00674.1"/>
    </source>
</evidence>
<reference evidence="10 11" key="1">
    <citation type="submission" date="2014-11" db="EMBL/GenBank/DDBJ databases">
        <authorList>
            <person name="Zhu J."/>
            <person name="Qi W."/>
            <person name="Song R."/>
        </authorList>
    </citation>
    <scope>NUCLEOTIDE SEQUENCE [LARGE SCALE GENOMIC DNA]</scope>
</reference>
<dbReference type="GO" id="GO:0071008">
    <property type="term" value="C:U2-type post-mRNA release spliceosomal complex"/>
    <property type="evidence" value="ECO:0007669"/>
    <property type="project" value="TreeGrafter"/>
</dbReference>
<dbReference type="InterPro" id="IPR022159">
    <property type="entry name" value="STIP/TFIP11_N"/>
</dbReference>
<dbReference type="Pfam" id="PF07842">
    <property type="entry name" value="GCFC"/>
    <property type="match status" value="1"/>
</dbReference>
<evidence type="ECO:0000259" key="9">
    <source>
        <dbReference type="PROSITE" id="PS50174"/>
    </source>
</evidence>
<dbReference type="PANTHER" id="PTHR23329">
    <property type="entry name" value="TUFTELIN-INTERACTING PROTEIN 11-RELATED"/>
    <property type="match status" value="1"/>
</dbReference>
<name>A0A0G4ERL5_VITBC</name>
<dbReference type="InterPro" id="IPR024933">
    <property type="entry name" value="TFP11"/>
</dbReference>
<evidence type="ECO:0000256" key="5">
    <source>
        <dbReference type="ARBA" id="ARBA00023187"/>
    </source>
</evidence>
<dbReference type="Pfam" id="PF12457">
    <property type="entry name" value="TIP_N"/>
    <property type="match status" value="1"/>
</dbReference>
<comment type="similarity">
    <text evidence="2 7">Belongs to the TFP11/STIP family.</text>
</comment>
<keyword evidence="5 7" id="KW-0508">mRNA splicing</keyword>
<dbReference type="VEuPathDB" id="CryptoDB:Vbra_2419"/>
<dbReference type="PANTHER" id="PTHR23329:SF1">
    <property type="entry name" value="TUFTELIN-INTERACTING PROTEIN 11"/>
    <property type="match status" value="1"/>
</dbReference>
<evidence type="ECO:0000256" key="7">
    <source>
        <dbReference type="PIRNR" id="PIRNR017706"/>
    </source>
</evidence>
<proteinExistence type="inferred from homology"/>
<evidence type="ECO:0000313" key="11">
    <source>
        <dbReference type="Proteomes" id="UP000041254"/>
    </source>
</evidence>
<accession>A0A0G4ERL5</accession>
<dbReference type="Proteomes" id="UP000041254">
    <property type="component" value="Unassembled WGS sequence"/>
</dbReference>
<evidence type="ECO:0000256" key="3">
    <source>
        <dbReference type="ARBA" id="ARBA00022664"/>
    </source>
</evidence>
<gene>
    <name evidence="10" type="ORF">Vbra_2419</name>
</gene>
<dbReference type="GO" id="GO:0003676">
    <property type="term" value="F:nucleic acid binding"/>
    <property type="evidence" value="ECO:0007669"/>
    <property type="project" value="InterPro"/>
</dbReference>
<feature type="domain" description="G-patch" evidence="9">
    <location>
        <begin position="179"/>
        <end position="224"/>
    </location>
</feature>
<feature type="compositionally biased region" description="Pro residues" evidence="8">
    <location>
        <begin position="737"/>
        <end position="755"/>
    </location>
</feature>
<evidence type="ECO:0000256" key="4">
    <source>
        <dbReference type="ARBA" id="ARBA00022728"/>
    </source>
</evidence>
<feature type="region of interest" description="Disordered" evidence="8">
    <location>
        <begin position="249"/>
        <end position="273"/>
    </location>
</feature>
<dbReference type="SMART" id="SM00443">
    <property type="entry name" value="G_patch"/>
    <property type="match status" value="1"/>
</dbReference>
<feature type="region of interest" description="Disordered" evidence="8">
    <location>
        <begin position="31"/>
        <end position="177"/>
    </location>
</feature>
<feature type="region of interest" description="Disordered" evidence="8">
    <location>
        <begin position="732"/>
        <end position="757"/>
    </location>
</feature>
<evidence type="ECO:0000256" key="6">
    <source>
        <dbReference type="ARBA" id="ARBA00023242"/>
    </source>
</evidence>
<protein>
    <recommendedName>
        <fullName evidence="9">G-patch domain-containing protein</fullName>
    </recommendedName>
</protein>
<dbReference type="AlphaFoldDB" id="A0A0G4ERL5"/>
<evidence type="ECO:0000256" key="2">
    <source>
        <dbReference type="ARBA" id="ARBA00010900"/>
    </source>
</evidence>
<feature type="compositionally biased region" description="Low complexity" evidence="8">
    <location>
        <begin position="156"/>
        <end position="165"/>
    </location>
</feature>